<accession>A0ABV8SI81</accession>
<sequence length="238" mass="27651">MVQRFSGEEKIGAIVAEYPGASNLFKEVRIDFCCGGDRSLAEAVHLKKLDEQDILKRLNDGYQEMKKRAEQEETDWREVPIAELVDYIVHRHHGYLRQELPLLSEFVTKILRVHGEGHAELAELHRLFHQMKIELDQHLIEEEERLFPLLKQWEEEPSAEQRERMVKALDGLEDDHSAVGELLKDMRAATNGYALPAEACRTYTIAFRKLDELESDLFQHIHLENNILFPRVLKLSAS</sequence>
<evidence type="ECO:0000256" key="2">
    <source>
        <dbReference type="ARBA" id="ARBA00022490"/>
    </source>
</evidence>
<reference evidence="7" key="1">
    <citation type="journal article" date="2019" name="Int. J. Syst. Evol. Microbiol.">
        <title>The Global Catalogue of Microorganisms (GCM) 10K type strain sequencing project: providing services to taxonomists for standard genome sequencing and annotation.</title>
        <authorList>
            <consortium name="The Broad Institute Genomics Platform"/>
            <consortium name="The Broad Institute Genome Sequencing Center for Infectious Disease"/>
            <person name="Wu L."/>
            <person name="Ma J."/>
        </authorList>
    </citation>
    <scope>NUCLEOTIDE SEQUENCE [LARGE SCALE GENOMIC DNA]</scope>
    <source>
        <strain evidence="7">CGMCC 4.1641</strain>
    </source>
</reference>
<comment type="subcellular location">
    <subcellularLocation>
        <location evidence="1">Cytoplasm</location>
    </subcellularLocation>
</comment>
<dbReference type="Gene3D" id="1.20.120.520">
    <property type="entry name" value="nmb1532 protein domain like"/>
    <property type="match status" value="1"/>
</dbReference>
<keyword evidence="3" id="KW-0479">Metal-binding</keyword>
<dbReference type="RefSeq" id="WP_204603043.1">
    <property type="nucleotide sequence ID" value="NZ_JBHSED010000074.1"/>
</dbReference>
<keyword evidence="7" id="KW-1185">Reference proteome</keyword>
<keyword evidence="2" id="KW-0963">Cytoplasm</keyword>
<evidence type="ECO:0000256" key="3">
    <source>
        <dbReference type="ARBA" id="ARBA00022723"/>
    </source>
</evidence>
<dbReference type="NCBIfam" id="TIGR03652">
    <property type="entry name" value="FeS_repair_RIC"/>
    <property type="match status" value="1"/>
</dbReference>
<dbReference type="InterPro" id="IPR012312">
    <property type="entry name" value="Hemerythrin-like"/>
</dbReference>
<name>A0ABV8SI81_9BACL</name>
<organism evidence="6 7">
    <name type="scientific">Cohnella boryungensis</name>
    <dbReference type="NCBI Taxonomy" id="768479"/>
    <lineage>
        <taxon>Bacteria</taxon>
        <taxon>Bacillati</taxon>
        <taxon>Bacillota</taxon>
        <taxon>Bacilli</taxon>
        <taxon>Bacillales</taxon>
        <taxon>Paenibacillaceae</taxon>
        <taxon>Cohnella</taxon>
    </lineage>
</organism>
<feature type="domain" description="Hemerythrin-like" evidence="5">
    <location>
        <begin position="87"/>
        <end position="231"/>
    </location>
</feature>
<evidence type="ECO:0000313" key="7">
    <source>
        <dbReference type="Proteomes" id="UP001595755"/>
    </source>
</evidence>
<dbReference type="EMBL" id="JBHSED010000074">
    <property type="protein sequence ID" value="MFC4307309.1"/>
    <property type="molecule type" value="Genomic_DNA"/>
</dbReference>
<dbReference type="Pfam" id="PF01814">
    <property type="entry name" value="Hemerythrin"/>
    <property type="match status" value="1"/>
</dbReference>
<gene>
    <name evidence="6" type="primary">ric</name>
    <name evidence="6" type="ORF">ACFO1S_28180</name>
</gene>
<dbReference type="Pfam" id="PF04405">
    <property type="entry name" value="ScdA_N"/>
    <property type="match status" value="1"/>
</dbReference>
<comment type="caution">
    <text evidence="6">The sequence shown here is derived from an EMBL/GenBank/DDBJ whole genome shotgun (WGS) entry which is preliminary data.</text>
</comment>
<evidence type="ECO:0000256" key="4">
    <source>
        <dbReference type="ARBA" id="ARBA00023004"/>
    </source>
</evidence>
<dbReference type="InterPro" id="IPR019903">
    <property type="entry name" value="RIC_family"/>
</dbReference>
<proteinExistence type="predicted"/>
<protein>
    <submittedName>
        <fullName evidence="6">Iron-sulfur cluster repair di-iron protein</fullName>
    </submittedName>
</protein>
<dbReference type="PANTHER" id="PTHR36438">
    <property type="entry name" value="IRON-SULFUR CLUSTER REPAIR PROTEIN YTFE"/>
    <property type="match status" value="1"/>
</dbReference>
<evidence type="ECO:0000259" key="5">
    <source>
        <dbReference type="Pfam" id="PF01814"/>
    </source>
</evidence>
<evidence type="ECO:0000256" key="1">
    <source>
        <dbReference type="ARBA" id="ARBA00004496"/>
    </source>
</evidence>
<keyword evidence="4" id="KW-0408">Iron</keyword>
<dbReference type="PANTHER" id="PTHR36438:SF1">
    <property type="entry name" value="IRON-SULFUR CLUSTER REPAIR PROTEIN YTFE"/>
    <property type="match status" value="1"/>
</dbReference>
<evidence type="ECO:0000313" key="6">
    <source>
        <dbReference type="EMBL" id="MFC4307309.1"/>
    </source>
</evidence>
<dbReference type="Proteomes" id="UP001595755">
    <property type="component" value="Unassembled WGS sequence"/>
</dbReference>